<dbReference type="InterPro" id="IPR013097">
    <property type="entry name" value="Dabb"/>
</dbReference>
<name>A0ABW9QUM8_9ACTN</name>
<dbReference type="PANTHER" id="PTHR33178:SF10">
    <property type="entry name" value="STRESS-RESPONSE A_B BARREL DOMAIN-CONTAINING PROTEIN"/>
    <property type="match status" value="1"/>
</dbReference>
<evidence type="ECO:0000256" key="2">
    <source>
        <dbReference type="SAM" id="MobiDB-lite"/>
    </source>
</evidence>
<feature type="domain" description="Stress-response A/B barrel" evidence="3">
    <location>
        <begin position="40"/>
        <end position="133"/>
    </location>
</feature>
<dbReference type="Proteomes" id="UP000437736">
    <property type="component" value="Unassembled WGS sequence"/>
</dbReference>
<feature type="compositionally biased region" description="Basic and acidic residues" evidence="2">
    <location>
        <begin position="1"/>
        <end position="12"/>
    </location>
</feature>
<dbReference type="SUPFAM" id="SSF54909">
    <property type="entry name" value="Dimeric alpha+beta barrel"/>
    <property type="match status" value="1"/>
</dbReference>
<evidence type="ECO:0000259" key="3">
    <source>
        <dbReference type="PROSITE" id="PS51502"/>
    </source>
</evidence>
<organism evidence="4 5">
    <name type="scientific">Acidiferrimicrobium australe</name>
    <dbReference type="NCBI Taxonomy" id="2664430"/>
    <lineage>
        <taxon>Bacteria</taxon>
        <taxon>Bacillati</taxon>
        <taxon>Actinomycetota</taxon>
        <taxon>Acidimicrobiia</taxon>
        <taxon>Acidimicrobiales</taxon>
        <taxon>Acidimicrobiaceae</taxon>
        <taxon>Acidiferrimicrobium</taxon>
    </lineage>
</organism>
<accession>A0ABW9QUM8</accession>
<keyword evidence="5" id="KW-1185">Reference proteome</keyword>
<proteinExistence type="predicted"/>
<reference evidence="4 5" key="1">
    <citation type="submission" date="2019-11" db="EMBL/GenBank/DDBJ databases">
        <title>Acidiferrimicrobium australis gen. nov., sp. nov., an acidophilic and obligately heterotrophic, member of the Actinobacteria that catalyses dissimilatory oxido- reduction of iron isolated from metal-rich acidic water in Chile.</title>
        <authorList>
            <person name="Gonzalez D."/>
            <person name="Huber K."/>
            <person name="Hedrich S."/>
            <person name="Rojas-Villalobos C."/>
            <person name="Quatrini R."/>
            <person name="Dinamarca M.A."/>
            <person name="Schwarz A."/>
            <person name="Canales C."/>
            <person name="Nancucheo I."/>
        </authorList>
    </citation>
    <scope>NUCLEOTIDE SEQUENCE [LARGE SCALE GENOMIC DNA]</scope>
    <source>
        <strain evidence="4 5">USS-CCA1</strain>
    </source>
</reference>
<sequence>MDDRRRRADRDLSVPGGDAGQGLRGRAARDDDRRGATVSLQHVVLFHFPADLPAGEEADLRARVAAWPAEIGGMTAIRFGRARWTDRTRGYQYLLYMEFPDEEALRAYQQHPLHVEFAAWVAGLGNTALAFDYPLDDTTVIL</sequence>
<dbReference type="Pfam" id="PF07876">
    <property type="entry name" value="Dabb"/>
    <property type="match status" value="1"/>
</dbReference>
<evidence type="ECO:0000313" key="4">
    <source>
        <dbReference type="EMBL" id="MST33397.1"/>
    </source>
</evidence>
<comment type="caution">
    <text evidence="4">The sequence shown here is derived from an EMBL/GenBank/DDBJ whole genome shotgun (WGS) entry which is preliminary data.</text>
</comment>
<dbReference type="SMART" id="SM00886">
    <property type="entry name" value="Dabb"/>
    <property type="match status" value="1"/>
</dbReference>
<dbReference type="PANTHER" id="PTHR33178">
    <property type="match status" value="1"/>
</dbReference>
<dbReference type="PROSITE" id="PS51502">
    <property type="entry name" value="S_R_A_B_BARREL"/>
    <property type="match status" value="1"/>
</dbReference>
<dbReference type="InterPro" id="IPR044662">
    <property type="entry name" value="HS1/DABB1-like"/>
</dbReference>
<evidence type="ECO:0000256" key="1">
    <source>
        <dbReference type="ARBA" id="ARBA00011738"/>
    </source>
</evidence>
<feature type="region of interest" description="Disordered" evidence="2">
    <location>
        <begin position="1"/>
        <end position="31"/>
    </location>
</feature>
<gene>
    <name evidence="4" type="ORF">GHK86_11795</name>
</gene>
<dbReference type="EMBL" id="WJHE01000580">
    <property type="protein sequence ID" value="MST33397.1"/>
    <property type="molecule type" value="Genomic_DNA"/>
</dbReference>
<protein>
    <recommendedName>
        <fullName evidence="3">Stress-response A/B barrel domain-containing protein</fullName>
    </recommendedName>
</protein>
<evidence type="ECO:0000313" key="5">
    <source>
        <dbReference type="Proteomes" id="UP000437736"/>
    </source>
</evidence>
<dbReference type="Gene3D" id="3.30.70.100">
    <property type="match status" value="1"/>
</dbReference>
<comment type="subunit">
    <text evidence="1">Homodimer.</text>
</comment>
<dbReference type="InterPro" id="IPR011008">
    <property type="entry name" value="Dimeric_a/b-barrel"/>
</dbReference>